<name>A0ABX5KVT7_9BURK</name>
<evidence type="ECO:0000256" key="2">
    <source>
        <dbReference type="ARBA" id="ARBA00022692"/>
    </source>
</evidence>
<comment type="caution">
    <text evidence="7">The sequence shown here is derived from an EMBL/GenBank/DDBJ whole genome shotgun (WGS) entry which is preliminary data.</text>
</comment>
<dbReference type="InterPro" id="IPR005829">
    <property type="entry name" value="Sugar_transporter_CS"/>
</dbReference>
<feature type="transmembrane region" description="Helical" evidence="5">
    <location>
        <begin position="312"/>
        <end position="335"/>
    </location>
</feature>
<keyword evidence="2 5" id="KW-0812">Transmembrane</keyword>
<dbReference type="CDD" id="cd17371">
    <property type="entry name" value="MFS_MucK"/>
    <property type="match status" value="1"/>
</dbReference>
<feature type="transmembrane region" description="Helical" evidence="5">
    <location>
        <begin position="288"/>
        <end position="306"/>
    </location>
</feature>
<protein>
    <submittedName>
        <fullName evidence="7">MFS family arabinose efflux permease</fullName>
    </submittedName>
</protein>
<reference evidence="7 8" key="1">
    <citation type="submission" date="2018-05" db="EMBL/GenBank/DDBJ databases">
        <title>Genomic Encyclopedia of Type Strains, Phase IV (KMG-V): Genome sequencing to study the core and pangenomes of soil and plant-associated prokaryotes.</title>
        <authorList>
            <person name="Whitman W."/>
        </authorList>
    </citation>
    <scope>NUCLEOTIDE SEQUENCE [LARGE SCALE GENOMIC DNA]</scope>
    <source>
        <strain evidence="7 8">SCZa-39</strain>
    </source>
</reference>
<dbReference type="PROSITE" id="PS50850">
    <property type="entry name" value="MFS"/>
    <property type="match status" value="1"/>
</dbReference>
<comment type="subcellular location">
    <subcellularLocation>
        <location evidence="1">Membrane</location>
        <topology evidence="1">Multi-pass membrane protein</topology>
    </subcellularLocation>
</comment>
<dbReference type="PROSITE" id="PS00217">
    <property type="entry name" value="SUGAR_TRANSPORT_2"/>
    <property type="match status" value="1"/>
</dbReference>
<dbReference type="EMBL" id="QEOB01000002">
    <property type="protein sequence ID" value="PVX86323.1"/>
    <property type="molecule type" value="Genomic_DNA"/>
</dbReference>
<dbReference type="Gene3D" id="1.20.1250.20">
    <property type="entry name" value="MFS general substrate transporter like domains"/>
    <property type="match status" value="2"/>
</dbReference>
<proteinExistence type="predicted"/>
<dbReference type="Proteomes" id="UP000245712">
    <property type="component" value="Unassembled WGS sequence"/>
</dbReference>
<feature type="transmembrane region" description="Helical" evidence="5">
    <location>
        <begin position="223"/>
        <end position="244"/>
    </location>
</feature>
<gene>
    <name evidence="7" type="ORF">C7402_102159</name>
</gene>
<feature type="transmembrane region" description="Helical" evidence="5">
    <location>
        <begin position="347"/>
        <end position="369"/>
    </location>
</feature>
<dbReference type="PANTHER" id="PTHR23508">
    <property type="entry name" value="CARBOXYLIC ACID TRANSPORTER PROTEIN HOMOLOG"/>
    <property type="match status" value="1"/>
</dbReference>
<evidence type="ECO:0000256" key="5">
    <source>
        <dbReference type="SAM" id="Phobius"/>
    </source>
</evidence>
<dbReference type="Pfam" id="PF07690">
    <property type="entry name" value="MFS_1"/>
    <property type="match status" value="1"/>
</dbReference>
<sequence>MFDWYRSGSTEERKTFWACYAGWALESYDLQMFSFLMPSLMVLWTLTKQQAGMLGTVALLATALGGWIAGILADRYGRVRILMFTILWFTFFGVLAGFATSFNQMLVARTMQGFGFGGEWAVGAALMAEVVHPERRGRALGFVQSGFSLGWSAAVLVSTAIIAWLPPDWAWRVVFWVGVIPSCAVIFIRRNVKESASFTKAARNTAPQASLLSVFKPQYARSIMLASLLVIGLQAACYAILIWIPSLMVERGLAAGSMIVSILVMAVGAFFGFVSTAHFADTAGRRPALISLSVLAWVVTVCYMLVPVNPLLMQVLGFWVGFAAIGMFAALGPFLSELFPTRVRTTCMGFVYNVGKSIGATAIVGVGWLSAHTGLAHAIGLFCLAAYAISTFAMLMLPETRGVSLDDIDAQLDDATDNAQAAQTSAAG</sequence>
<dbReference type="SUPFAM" id="SSF103473">
    <property type="entry name" value="MFS general substrate transporter"/>
    <property type="match status" value="1"/>
</dbReference>
<feature type="transmembrane region" description="Helical" evidence="5">
    <location>
        <begin position="169"/>
        <end position="188"/>
    </location>
</feature>
<feature type="domain" description="Major facilitator superfamily (MFS) profile" evidence="6">
    <location>
        <begin position="15"/>
        <end position="401"/>
    </location>
</feature>
<keyword evidence="8" id="KW-1185">Reference proteome</keyword>
<dbReference type="InterPro" id="IPR020846">
    <property type="entry name" value="MFS_dom"/>
</dbReference>
<evidence type="ECO:0000256" key="4">
    <source>
        <dbReference type="ARBA" id="ARBA00023136"/>
    </source>
</evidence>
<dbReference type="PANTHER" id="PTHR23508:SF10">
    <property type="entry name" value="CARBOXYLIC ACID TRANSPORTER PROTEIN HOMOLOG"/>
    <property type="match status" value="1"/>
</dbReference>
<accession>A0ABX5KVT7</accession>
<feature type="transmembrane region" description="Helical" evidence="5">
    <location>
        <begin position="30"/>
        <end position="46"/>
    </location>
</feature>
<keyword evidence="4 5" id="KW-0472">Membrane</keyword>
<evidence type="ECO:0000256" key="3">
    <source>
        <dbReference type="ARBA" id="ARBA00022989"/>
    </source>
</evidence>
<dbReference type="InterPro" id="IPR011701">
    <property type="entry name" value="MFS"/>
</dbReference>
<feature type="transmembrane region" description="Helical" evidence="5">
    <location>
        <begin position="53"/>
        <end position="73"/>
    </location>
</feature>
<feature type="transmembrane region" description="Helical" evidence="5">
    <location>
        <begin position="79"/>
        <end position="102"/>
    </location>
</feature>
<evidence type="ECO:0000313" key="7">
    <source>
        <dbReference type="EMBL" id="PVX86323.1"/>
    </source>
</evidence>
<dbReference type="InterPro" id="IPR036259">
    <property type="entry name" value="MFS_trans_sf"/>
</dbReference>
<organism evidence="7 8">
    <name type="scientific">Paraburkholderia unamae</name>
    <dbReference type="NCBI Taxonomy" id="219649"/>
    <lineage>
        <taxon>Bacteria</taxon>
        <taxon>Pseudomonadati</taxon>
        <taxon>Pseudomonadota</taxon>
        <taxon>Betaproteobacteria</taxon>
        <taxon>Burkholderiales</taxon>
        <taxon>Burkholderiaceae</taxon>
        <taxon>Paraburkholderia</taxon>
    </lineage>
</organism>
<feature type="transmembrane region" description="Helical" evidence="5">
    <location>
        <begin position="375"/>
        <end position="397"/>
    </location>
</feature>
<evidence type="ECO:0000259" key="6">
    <source>
        <dbReference type="PROSITE" id="PS50850"/>
    </source>
</evidence>
<feature type="transmembrane region" description="Helical" evidence="5">
    <location>
        <begin position="142"/>
        <end position="163"/>
    </location>
</feature>
<keyword evidence="3 5" id="KW-1133">Transmembrane helix</keyword>
<feature type="transmembrane region" description="Helical" evidence="5">
    <location>
        <begin position="256"/>
        <end position="276"/>
    </location>
</feature>
<evidence type="ECO:0000256" key="1">
    <source>
        <dbReference type="ARBA" id="ARBA00004141"/>
    </source>
</evidence>
<evidence type="ECO:0000313" key="8">
    <source>
        <dbReference type="Proteomes" id="UP000245712"/>
    </source>
</evidence>